<dbReference type="AlphaFoldDB" id="A0A9N8EDJ8"/>
<dbReference type="GO" id="GO:0005615">
    <property type="term" value="C:extracellular space"/>
    <property type="evidence" value="ECO:0007669"/>
    <property type="project" value="TreeGrafter"/>
</dbReference>
<dbReference type="EMBL" id="CAICTM010000918">
    <property type="protein sequence ID" value="CAB9518274.1"/>
    <property type="molecule type" value="Genomic_DNA"/>
</dbReference>
<keyword evidence="6" id="KW-1015">Disulfide bond</keyword>
<dbReference type="InterPro" id="IPR009003">
    <property type="entry name" value="Peptidase_S1_PA"/>
</dbReference>
<evidence type="ECO:0000256" key="5">
    <source>
        <dbReference type="ARBA" id="ARBA00023026"/>
    </source>
</evidence>
<dbReference type="Proteomes" id="UP001153069">
    <property type="component" value="Unassembled WGS sequence"/>
</dbReference>
<name>A0A9N8EDJ8_9STRA</name>
<dbReference type="OrthoDB" id="44567at2759"/>
<dbReference type="Pfam" id="PF00089">
    <property type="entry name" value="Trypsin"/>
    <property type="match status" value="1"/>
</dbReference>
<proteinExistence type="predicted"/>
<keyword evidence="4 7" id="KW-0378">Hydrolase</keyword>
<comment type="caution">
    <text evidence="10">The sequence shown here is derived from an EMBL/GenBank/DDBJ whole genome shotgun (WGS) entry which is preliminary data.</text>
</comment>
<dbReference type="GO" id="GO:0004252">
    <property type="term" value="F:serine-type endopeptidase activity"/>
    <property type="evidence" value="ECO:0007669"/>
    <property type="project" value="InterPro"/>
</dbReference>
<dbReference type="PRINTS" id="PR00722">
    <property type="entry name" value="CHYMOTRYPSIN"/>
</dbReference>
<dbReference type="PROSITE" id="PS50240">
    <property type="entry name" value="TRYPSIN_DOM"/>
    <property type="match status" value="1"/>
</dbReference>
<dbReference type="PANTHER" id="PTHR24264:SF65">
    <property type="entry name" value="SRCR DOMAIN-CONTAINING PROTEIN"/>
    <property type="match status" value="1"/>
</dbReference>
<gene>
    <name evidence="10" type="ORF">SEMRO_920_G220280.1</name>
</gene>
<organism evidence="10 11">
    <name type="scientific">Seminavis robusta</name>
    <dbReference type="NCBI Taxonomy" id="568900"/>
    <lineage>
        <taxon>Eukaryota</taxon>
        <taxon>Sar</taxon>
        <taxon>Stramenopiles</taxon>
        <taxon>Ochrophyta</taxon>
        <taxon>Bacillariophyta</taxon>
        <taxon>Bacillariophyceae</taxon>
        <taxon>Bacillariophycidae</taxon>
        <taxon>Naviculales</taxon>
        <taxon>Naviculaceae</taxon>
        <taxon>Seminavis</taxon>
    </lineage>
</organism>
<dbReference type="InterPro" id="IPR050127">
    <property type="entry name" value="Serine_Proteases_S1"/>
</dbReference>
<feature type="signal peptide" evidence="8">
    <location>
        <begin position="1"/>
        <end position="21"/>
    </location>
</feature>
<reference evidence="10" key="1">
    <citation type="submission" date="2020-06" db="EMBL/GenBank/DDBJ databases">
        <authorList>
            <consortium name="Plant Systems Biology data submission"/>
        </authorList>
    </citation>
    <scope>NUCLEOTIDE SEQUENCE</scope>
    <source>
        <strain evidence="10">D6</strain>
    </source>
</reference>
<keyword evidence="7" id="KW-0720">Serine protease</keyword>
<evidence type="ECO:0000256" key="1">
    <source>
        <dbReference type="ARBA" id="ARBA00004613"/>
    </source>
</evidence>
<feature type="domain" description="Peptidase S1" evidence="9">
    <location>
        <begin position="110"/>
        <end position="335"/>
    </location>
</feature>
<dbReference type="InterPro" id="IPR001254">
    <property type="entry name" value="Trypsin_dom"/>
</dbReference>
<evidence type="ECO:0000256" key="2">
    <source>
        <dbReference type="ARBA" id="ARBA00022525"/>
    </source>
</evidence>
<feature type="chain" id="PRO_5040439110" evidence="8">
    <location>
        <begin position="22"/>
        <end position="473"/>
    </location>
</feature>
<dbReference type="Gene3D" id="2.40.10.10">
    <property type="entry name" value="Trypsin-like serine proteases"/>
    <property type="match status" value="1"/>
</dbReference>
<dbReference type="PANTHER" id="PTHR24264">
    <property type="entry name" value="TRYPSIN-RELATED"/>
    <property type="match status" value="1"/>
</dbReference>
<accession>A0A9N8EDJ8</accession>
<dbReference type="GO" id="GO:0006508">
    <property type="term" value="P:proteolysis"/>
    <property type="evidence" value="ECO:0007669"/>
    <property type="project" value="UniProtKB-KW"/>
</dbReference>
<evidence type="ECO:0000256" key="6">
    <source>
        <dbReference type="ARBA" id="ARBA00023157"/>
    </source>
</evidence>
<dbReference type="PROSITE" id="PS00134">
    <property type="entry name" value="TRYPSIN_HIS"/>
    <property type="match status" value="1"/>
</dbReference>
<keyword evidence="11" id="KW-1185">Reference proteome</keyword>
<dbReference type="FunFam" id="2.40.10.10:FF:000002">
    <property type="entry name" value="Transmembrane protease serine"/>
    <property type="match status" value="1"/>
</dbReference>
<dbReference type="InterPro" id="IPR001314">
    <property type="entry name" value="Peptidase_S1A"/>
</dbReference>
<sequence>MIPIGMIALLLLASVISTGLAAVPVLLAEENSSIEEEAAANLRGQSTNQHVTSAHSPFPPVTTEGADAQEDAVIMNKVPIAQQQLRGQRRQLDNNSIGDFSLPNIPTARIVGGSPVVDVAEEGLDFFAQWVACGGVLIHSDIVLTAAHCLLNDTNVLQYPVLVGGQTRHQALESRTITGHRRHPMYAPHLFDAYDFLLLQLDAPITSITPATLNTDAELPSPNAELTTMGYGHTQEFGSSMSPTLNKVNVHAIPNCTDLHGWYQDKVMDIVMLCAGVLGGGKDACKGDSGGPLVDVTTKVVMGLVSWGQGCARPNVPGVYSRISAVTDWIQQQLCDLSREPPSTCTRSAPSLLLPLPTPTASIRIDIVYDGFPAETSWQLTEQDTGTVLHNMTLGNEESDANSLVSVVVSGLQLGRVYVFEILDSFEDGICCEYGNGSVDIDKVSSTDASTSLGVLWQLPGNFGAQQTVNIVL</sequence>
<evidence type="ECO:0000313" key="10">
    <source>
        <dbReference type="EMBL" id="CAB9518274.1"/>
    </source>
</evidence>
<dbReference type="SUPFAM" id="SSF50494">
    <property type="entry name" value="Trypsin-like serine proteases"/>
    <property type="match status" value="1"/>
</dbReference>
<dbReference type="InterPro" id="IPR033116">
    <property type="entry name" value="TRYPSIN_SER"/>
</dbReference>
<comment type="subcellular location">
    <subcellularLocation>
        <location evidence="1">Secreted</location>
    </subcellularLocation>
</comment>
<dbReference type="PROSITE" id="PS00135">
    <property type="entry name" value="TRYPSIN_SER"/>
    <property type="match status" value="1"/>
</dbReference>
<dbReference type="InterPro" id="IPR018114">
    <property type="entry name" value="TRYPSIN_HIS"/>
</dbReference>
<evidence type="ECO:0000256" key="8">
    <source>
        <dbReference type="SAM" id="SignalP"/>
    </source>
</evidence>
<evidence type="ECO:0000256" key="7">
    <source>
        <dbReference type="RuleBase" id="RU363034"/>
    </source>
</evidence>
<protein>
    <submittedName>
        <fullName evidence="10">Vitamin K-dependent protein C</fullName>
    </submittedName>
</protein>
<dbReference type="InterPro" id="IPR043504">
    <property type="entry name" value="Peptidase_S1_PA_chymotrypsin"/>
</dbReference>
<dbReference type="CDD" id="cd00190">
    <property type="entry name" value="Tryp_SPc"/>
    <property type="match status" value="1"/>
</dbReference>
<evidence type="ECO:0000313" key="11">
    <source>
        <dbReference type="Proteomes" id="UP001153069"/>
    </source>
</evidence>
<dbReference type="SMART" id="SM00020">
    <property type="entry name" value="Tryp_SPc"/>
    <property type="match status" value="1"/>
</dbReference>
<evidence type="ECO:0000259" key="9">
    <source>
        <dbReference type="PROSITE" id="PS50240"/>
    </source>
</evidence>
<keyword evidence="5" id="KW-0843">Virulence</keyword>
<keyword evidence="2" id="KW-0964">Secreted</keyword>
<keyword evidence="8" id="KW-0732">Signal</keyword>
<keyword evidence="3 7" id="KW-0645">Protease</keyword>
<evidence type="ECO:0000256" key="4">
    <source>
        <dbReference type="ARBA" id="ARBA00022801"/>
    </source>
</evidence>
<evidence type="ECO:0000256" key="3">
    <source>
        <dbReference type="ARBA" id="ARBA00022670"/>
    </source>
</evidence>